<evidence type="ECO:0000313" key="1">
    <source>
        <dbReference type="EMBL" id="MCY1075346.1"/>
    </source>
</evidence>
<reference evidence="1 2" key="1">
    <citation type="submission" date="2022-11" db="EMBL/GenBank/DDBJ databases">
        <title>Minimal conservation of predation-associated metabolite biosynthetic gene clusters underscores biosynthetic potential of Myxococcota including descriptions for ten novel species: Archangium lansinium sp. nov., Myxococcus landrumus sp. nov., Nannocystis bai.</title>
        <authorList>
            <person name="Ahearne A."/>
            <person name="Stevens C."/>
            <person name="Phillips K."/>
        </authorList>
    </citation>
    <scope>NUCLEOTIDE SEQUENCE [LARGE SCALE GENOMIC DNA]</scope>
    <source>
        <strain evidence="1 2">MIWBW</strain>
    </source>
</reference>
<dbReference type="Proteomes" id="UP001207654">
    <property type="component" value="Unassembled WGS sequence"/>
</dbReference>
<sequence length="628" mass="69943">MSGSVAEIRRSLLARVRGLDALEIQVSGPFLVKIYARASSGQDDEELEERIRSVLHYVGQLAVRYEVSIAQDLPGAIEEEPPYARFRLASLNTTQVDWELKETLVRLVPSLGRLVFEKRPPDQPLALRVFVACEDGSTPELLIRDVRAALLAVGFAGLSVDVRPLPPDDSRNDLNNAGFFVPRREPRINNLLEQEEELFARRLKQVMSGAPPPLPLVDNFKGTKVLCTTSLGKATPISCFLPVYDRIYTVMSPGGGYPEGDYYLNRFGLKESDFLAYCRRGKIIPIFKFGLGVYPEAISRTFIEDPSLGFLGGRDLDYLAARYAWQGTPYLRMLREDRSLSHVLFELADSISETARAQDVNASLLRDASLVMIRGAEAFEGVMWRIGHLALPQFSPAMLLTHCLTRLSGENGRAAFAFIDMHSAAMHLCMAQAFGASLHTGLVVNESLLDFYADSFLPETKLMKKEQVSRMGEILKALEIAYSEKIPVDEYLDVFDQAETRRMRAIIADVLESKGEPVRDDEIRESVRAFNEGVRKLARNAIEIADVDVVGDLVKGGQIASGNAALIDVISKATSLKVLRRVSEMMFERVVEDTALADKLDKVRGAINGVPAQSVRLYRINNKIKRRT</sequence>
<protein>
    <submittedName>
        <fullName evidence="1">Uncharacterized protein</fullName>
    </submittedName>
</protein>
<name>A0ABT4A128_9BACT</name>
<evidence type="ECO:0000313" key="2">
    <source>
        <dbReference type="Proteomes" id="UP001207654"/>
    </source>
</evidence>
<gene>
    <name evidence="1" type="ORF">OV287_12650</name>
</gene>
<dbReference type="RefSeq" id="WP_267534284.1">
    <property type="nucleotide sequence ID" value="NZ_JAPNKA010000001.1"/>
</dbReference>
<dbReference type="EMBL" id="JAPNKA010000001">
    <property type="protein sequence ID" value="MCY1075346.1"/>
    <property type="molecule type" value="Genomic_DNA"/>
</dbReference>
<proteinExistence type="predicted"/>
<keyword evidence="2" id="KW-1185">Reference proteome</keyword>
<organism evidence="1 2">
    <name type="scientific">Archangium lansingense</name>
    <dbReference type="NCBI Taxonomy" id="2995310"/>
    <lineage>
        <taxon>Bacteria</taxon>
        <taxon>Pseudomonadati</taxon>
        <taxon>Myxococcota</taxon>
        <taxon>Myxococcia</taxon>
        <taxon>Myxococcales</taxon>
        <taxon>Cystobacterineae</taxon>
        <taxon>Archangiaceae</taxon>
        <taxon>Archangium</taxon>
    </lineage>
</organism>
<comment type="caution">
    <text evidence="1">The sequence shown here is derived from an EMBL/GenBank/DDBJ whole genome shotgun (WGS) entry which is preliminary data.</text>
</comment>
<accession>A0ABT4A128</accession>